<dbReference type="EMBL" id="WNQA01000001">
    <property type="protein sequence ID" value="MTZ06706.1"/>
    <property type="molecule type" value="Genomic_DNA"/>
</dbReference>
<organism evidence="1">
    <name type="scientific">Klebsiella pneumoniae</name>
    <dbReference type="NCBI Taxonomy" id="573"/>
    <lineage>
        <taxon>Bacteria</taxon>
        <taxon>Pseudomonadati</taxon>
        <taxon>Pseudomonadota</taxon>
        <taxon>Gammaproteobacteria</taxon>
        <taxon>Enterobacterales</taxon>
        <taxon>Enterobacteriaceae</taxon>
        <taxon>Klebsiella/Raoultella group</taxon>
        <taxon>Klebsiella</taxon>
        <taxon>Klebsiella pneumoniae complex</taxon>
    </lineage>
</organism>
<comment type="caution">
    <text evidence="1">The sequence shown here is derived from an EMBL/GenBank/DDBJ whole genome shotgun (WGS) entry which is preliminary data.</text>
</comment>
<sequence length="80" mass="9031">MEIANVIVSGVRIYLPPDNVLPKPSTDMLTFAVVKDPGLISDYLLMVHRNGRWELATPNFYKETEQAIMAAVKIGEKVWQ</sequence>
<dbReference type="EMBL" id="QRCF01000012">
    <property type="protein sequence ID" value="RDT91699.1"/>
    <property type="molecule type" value="Genomic_DNA"/>
</dbReference>
<gene>
    <name evidence="2" type="ORF">DW286_13125</name>
    <name evidence="1" type="ORF">GNE73_00120</name>
</gene>
<reference evidence="2" key="1">
    <citation type="submission" date="2018-07" db="EMBL/GenBank/DDBJ databases">
        <title>Draft genome sequence of Klebsiella pneumoniae K293.</title>
        <authorList>
            <person name="He F."/>
        </authorList>
    </citation>
    <scope>NUCLEOTIDE SEQUENCE</scope>
    <source>
        <strain evidence="2">K293</strain>
    </source>
</reference>
<proteinExistence type="predicted"/>
<protein>
    <submittedName>
        <fullName evidence="1">Uncharacterized protein</fullName>
    </submittedName>
</protein>
<dbReference type="Proteomes" id="UP000254657">
    <property type="component" value="Unassembled WGS sequence"/>
</dbReference>
<name>A0A6A9CDF8_KLEPN</name>
<evidence type="ECO:0000313" key="2">
    <source>
        <dbReference type="EMBL" id="RDT91699.1"/>
    </source>
</evidence>
<accession>A0A6A9CDF8</accession>
<evidence type="ECO:0000313" key="1">
    <source>
        <dbReference type="EMBL" id="MTZ06706.1"/>
    </source>
</evidence>
<dbReference type="RefSeq" id="WP_031592310.1">
    <property type="nucleotide sequence ID" value="NZ_CABWPH010000006.1"/>
</dbReference>
<dbReference type="AlphaFoldDB" id="A0A6A9CDF8"/>
<reference evidence="1" key="2">
    <citation type="submission" date="2019-11" db="EMBL/GenBank/DDBJ databases">
        <title>Emergence of a novel subclone of carbapenem-resistant Klebsiella pneumoniae ST11 with enhanced virulence and transmissibility: a molecular epidemiological, clinical, genomic study.</title>
        <authorList>
            <person name="Zhou K."/>
        </authorList>
    </citation>
    <scope>NUCLEOTIDE SEQUENCE</scope>
    <source>
        <strain evidence="1">KP_33316</strain>
    </source>
</reference>